<dbReference type="EMBL" id="ML119659">
    <property type="protein sequence ID" value="RPA84456.1"/>
    <property type="molecule type" value="Genomic_DNA"/>
</dbReference>
<accession>A0A3N4IFR6</accession>
<evidence type="ECO:0000313" key="1">
    <source>
        <dbReference type="EMBL" id="RPA84456.1"/>
    </source>
</evidence>
<protein>
    <recommendedName>
        <fullName evidence="3">F-box domain-containing protein</fullName>
    </recommendedName>
</protein>
<evidence type="ECO:0000313" key="2">
    <source>
        <dbReference type="Proteomes" id="UP000275078"/>
    </source>
</evidence>
<reference evidence="1 2" key="1">
    <citation type="journal article" date="2018" name="Nat. Ecol. Evol.">
        <title>Pezizomycetes genomes reveal the molecular basis of ectomycorrhizal truffle lifestyle.</title>
        <authorList>
            <person name="Murat C."/>
            <person name="Payen T."/>
            <person name="Noel B."/>
            <person name="Kuo A."/>
            <person name="Morin E."/>
            <person name="Chen J."/>
            <person name="Kohler A."/>
            <person name="Krizsan K."/>
            <person name="Balestrini R."/>
            <person name="Da Silva C."/>
            <person name="Montanini B."/>
            <person name="Hainaut M."/>
            <person name="Levati E."/>
            <person name="Barry K.W."/>
            <person name="Belfiori B."/>
            <person name="Cichocki N."/>
            <person name="Clum A."/>
            <person name="Dockter R.B."/>
            <person name="Fauchery L."/>
            <person name="Guy J."/>
            <person name="Iotti M."/>
            <person name="Le Tacon F."/>
            <person name="Lindquist E.A."/>
            <person name="Lipzen A."/>
            <person name="Malagnac F."/>
            <person name="Mello A."/>
            <person name="Molinier V."/>
            <person name="Miyauchi S."/>
            <person name="Poulain J."/>
            <person name="Riccioni C."/>
            <person name="Rubini A."/>
            <person name="Sitrit Y."/>
            <person name="Splivallo R."/>
            <person name="Traeger S."/>
            <person name="Wang M."/>
            <person name="Zifcakova L."/>
            <person name="Wipf D."/>
            <person name="Zambonelli A."/>
            <person name="Paolocci F."/>
            <person name="Nowrousian M."/>
            <person name="Ottonello S."/>
            <person name="Baldrian P."/>
            <person name="Spatafora J.W."/>
            <person name="Henrissat B."/>
            <person name="Nagy L.G."/>
            <person name="Aury J.M."/>
            <person name="Wincker P."/>
            <person name="Grigoriev I.V."/>
            <person name="Bonfante P."/>
            <person name="Martin F.M."/>
        </authorList>
    </citation>
    <scope>NUCLEOTIDE SEQUENCE [LARGE SCALE GENOMIC DNA]</scope>
    <source>
        <strain evidence="1 2">RN42</strain>
    </source>
</reference>
<dbReference type="Proteomes" id="UP000275078">
    <property type="component" value="Unassembled WGS sequence"/>
</dbReference>
<organism evidence="1 2">
    <name type="scientific">Ascobolus immersus RN42</name>
    <dbReference type="NCBI Taxonomy" id="1160509"/>
    <lineage>
        <taxon>Eukaryota</taxon>
        <taxon>Fungi</taxon>
        <taxon>Dikarya</taxon>
        <taxon>Ascomycota</taxon>
        <taxon>Pezizomycotina</taxon>
        <taxon>Pezizomycetes</taxon>
        <taxon>Pezizales</taxon>
        <taxon>Ascobolaceae</taxon>
        <taxon>Ascobolus</taxon>
    </lineage>
</organism>
<dbReference type="AlphaFoldDB" id="A0A3N4IFR6"/>
<gene>
    <name evidence="1" type="ORF">BJ508DRAFT_412817</name>
</gene>
<proteinExistence type="predicted"/>
<name>A0A3N4IFR6_ASCIM</name>
<sequence>MKQTPLEQTPLEALARDQHNLATSPQNHPTLLLLPVELRLSIYAFCSAYTLLNLSQTGINLRSEITTFSASILNKAYGYKPYPRDGFTIEHISKLANPEEAVLWYDQVPPFEIPAPTYHDFEPWYEDFSHDDGGRRKCKVACTYCFMGSEAVMEGAMVIQSRPHYPRGCCGSGFRFGYERVR</sequence>
<evidence type="ECO:0008006" key="3">
    <source>
        <dbReference type="Google" id="ProtNLM"/>
    </source>
</evidence>
<keyword evidence="2" id="KW-1185">Reference proteome</keyword>